<reference evidence="1 2" key="1">
    <citation type="journal article" date="2018" name="Front. Plant Sci.">
        <title>Red Clover (Trifolium pratense) and Zigzag Clover (T. medium) - A Picture of Genomic Similarities and Differences.</title>
        <authorList>
            <person name="Dluhosova J."/>
            <person name="Istvanek J."/>
            <person name="Nedelnik J."/>
            <person name="Repkova J."/>
        </authorList>
    </citation>
    <scope>NUCLEOTIDE SEQUENCE [LARGE SCALE GENOMIC DNA]</scope>
    <source>
        <strain evidence="2">cv. 10/8</strain>
        <tissue evidence="1">Leaf</tissue>
    </source>
</reference>
<feature type="non-terminal residue" evidence="1">
    <location>
        <position position="95"/>
    </location>
</feature>
<comment type="caution">
    <text evidence="1">The sequence shown here is derived from an EMBL/GenBank/DDBJ whole genome shotgun (WGS) entry which is preliminary data.</text>
</comment>
<feature type="non-terminal residue" evidence="1">
    <location>
        <position position="1"/>
    </location>
</feature>
<sequence>ESLVEVTAEIREVEGGDVGEPLEEATKNWIREGARESEATVIGDGDVLLIEGERESDTVDDGEQLFGNKGKRLQIMVIVVIVEESDDTLPTLLWQ</sequence>
<evidence type="ECO:0000313" key="1">
    <source>
        <dbReference type="EMBL" id="MCI37456.1"/>
    </source>
</evidence>
<dbReference type="AlphaFoldDB" id="A0A392RPH9"/>
<protein>
    <submittedName>
        <fullName evidence="1">Uncharacterized protein</fullName>
    </submittedName>
</protein>
<organism evidence="1 2">
    <name type="scientific">Trifolium medium</name>
    <dbReference type="NCBI Taxonomy" id="97028"/>
    <lineage>
        <taxon>Eukaryota</taxon>
        <taxon>Viridiplantae</taxon>
        <taxon>Streptophyta</taxon>
        <taxon>Embryophyta</taxon>
        <taxon>Tracheophyta</taxon>
        <taxon>Spermatophyta</taxon>
        <taxon>Magnoliopsida</taxon>
        <taxon>eudicotyledons</taxon>
        <taxon>Gunneridae</taxon>
        <taxon>Pentapetalae</taxon>
        <taxon>rosids</taxon>
        <taxon>fabids</taxon>
        <taxon>Fabales</taxon>
        <taxon>Fabaceae</taxon>
        <taxon>Papilionoideae</taxon>
        <taxon>50 kb inversion clade</taxon>
        <taxon>NPAAA clade</taxon>
        <taxon>Hologalegina</taxon>
        <taxon>IRL clade</taxon>
        <taxon>Trifolieae</taxon>
        <taxon>Trifolium</taxon>
    </lineage>
</organism>
<dbReference type="EMBL" id="LXQA010244801">
    <property type="protein sequence ID" value="MCI37456.1"/>
    <property type="molecule type" value="Genomic_DNA"/>
</dbReference>
<proteinExistence type="predicted"/>
<evidence type="ECO:0000313" key="2">
    <source>
        <dbReference type="Proteomes" id="UP000265520"/>
    </source>
</evidence>
<accession>A0A392RPH9</accession>
<keyword evidence="2" id="KW-1185">Reference proteome</keyword>
<dbReference type="Proteomes" id="UP000265520">
    <property type="component" value="Unassembled WGS sequence"/>
</dbReference>
<name>A0A392RPH9_9FABA</name>